<dbReference type="OrthoDB" id="2142683at2759"/>
<dbReference type="GO" id="GO:0016020">
    <property type="term" value="C:membrane"/>
    <property type="evidence" value="ECO:0007669"/>
    <property type="project" value="UniProtKB-SubCell"/>
</dbReference>
<dbReference type="InParanoid" id="A0A6P7KN72"/>
<protein>
    <submittedName>
        <fullName evidence="8">Natural killer cells antigen CD94</fullName>
    </submittedName>
</protein>
<keyword evidence="3" id="KW-1015">Disulfide bond</keyword>
<dbReference type="PROSITE" id="PS00615">
    <property type="entry name" value="C_TYPE_LECTIN_1"/>
    <property type="match status" value="1"/>
</dbReference>
<name>A0A6P7KN72_BETSP</name>
<keyword evidence="5" id="KW-0812">Transmembrane</keyword>
<dbReference type="InterPro" id="IPR016186">
    <property type="entry name" value="C-type_lectin-like/link_sf"/>
</dbReference>
<comment type="subcellular location">
    <subcellularLocation>
        <location evidence="1">Membrane</location>
        <topology evidence="1">Single-pass membrane protein</topology>
    </subcellularLocation>
</comment>
<dbReference type="SMART" id="SM00034">
    <property type="entry name" value="CLECT"/>
    <property type="match status" value="1"/>
</dbReference>
<dbReference type="SUPFAM" id="SSF56436">
    <property type="entry name" value="C-type lectin-like"/>
    <property type="match status" value="1"/>
</dbReference>
<evidence type="ECO:0000256" key="3">
    <source>
        <dbReference type="ARBA" id="ARBA00023157"/>
    </source>
</evidence>
<dbReference type="GeneID" id="114842560"/>
<gene>
    <name evidence="8" type="primary">LOC114842560</name>
</gene>
<dbReference type="AlphaFoldDB" id="A0A6P7KN72"/>
<dbReference type="InterPro" id="IPR042808">
    <property type="entry name" value="CLEC7A"/>
</dbReference>
<keyword evidence="2" id="KW-0430">Lectin</keyword>
<dbReference type="InterPro" id="IPR018378">
    <property type="entry name" value="C-type_lectin_CS"/>
</dbReference>
<reference evidence="8" key="1">
    <citation type="submission" date="2025-08" db="UniProtKB">
        <authorList>
            <consortium name="RefSeq"/>
        </authorList>
    </citation>
    <scope>IDENTIFICATION</scope>
</reference>
<sequence>MEEGLNYKTVTFINNKVSVYEMPTHTEVIYDEVKTEEHACDTKRSESQTKAAARPQLHLVAAGLGVACVLLLCTVVVLWISLNTVMSEAERENISLQRQKEELTKQRDRLNWTFEAVLEHRQFPVHSYCPQNGACQPCLDQWIQFQSNCYLFSGGTYSSKWKTWEESQNECKTFTANLLVIDSQDEQEFISNHTRRYCDDKHGYWIGLRNTGRWMWLNKWNLTVSYWRTTASSTVSCGLSLPEVDPLANWQNTGCYMKNRWICERRALIRPN</sequence>
<dbReference type="RefSeq" id="XP_028984013.1">
    <property type="nucleotide sequence ID" value="XM_029128180.3"/>
</dbReference>
<evidence type="ECO:0000256" key="2">
    <source>
        <dbReference type="ARBA" id="ARBA00022734"/>
    </source>
</evidence>
<keyword evidence="7" id="KW-1185">Reference proteome</keyword>
<dbReference type="CDD" id="cd03593">
    <property type="entry name" value="CLECT_NK_receptors_like"/>
    <property type="match status" value="1"/>
</dbReference>
<evidence type="ECO:0000256" key="5">
    <source>
        <dbReference type="SAM" id="Phobius"/>
    </source>
</evidence>
<keyword evidence="4" id="KW-0175">Coiled coil</keyword>
<dbReference type="Proteomes" id="UP000515150">
    <property type="component" value="Chromosome 16"/>
</dbReference>
<keyword evidence="5" id="KW-1133">Transmembrane helix</keyword>
<dbReference type="Gene3D" id="3.10.100.10">
    <property type="entry name" value="Mannose-Binding Protein A, subunit A"/>
    <property type="match status" value="1"/>
</dbReference>
<dbReference type="GO" id="GO:0001872">
    <property type="term" value="F:(1-&gt;3)-beta-D-glucan binding"/>
    <property type="evidence" value="ECO:0007669"/>
    <property type="project" value="InterPro"/>
</dbReference>
<feature type="coiled-coil region" evidence="4">
    <location>
        <begin position="86"/>
        <end position="113"/>
    </location>
</feature>
<evidence type="ECO:0000313" key="7">
    <source>
        <dbReference type="Proteomes" id="UP000515150"/>
    </source>
</evidence>
<dbReference type="Pfam" id="PF00059">
    <property type="entry name" value="Lectin_C"/>
    <property type="match status" value="1"/>
</dbReference>
<dbReference type="InterPro" id="IPR001304">
    <property type="entry name" value="C-type_lectin-like"/>
</dbReference>
<keyword evidence="5" id="KW-0472">Membrane</keyword>
<accession>A0A6P7KN72</accession>
<organism evidence="7 8">
    <name type="scientific">Betta splendens</name>
    <name type="common">Siamese fighting fish</name>
    <dbReference type="NCBI Taxonomy" id="158456"/>
    <lineage>
        <taxon>Eukaryota</taxon>
        <taxon>Metazoa</taxon>
        <taxon>Chordata</taxon>
        <taxon>Craniata</taxon>
        <taxon>Vertebrata</taxon>
        <taxon>Euteleostomi</taxon>
        <taxon>Actinopterygii</taxon>
        <taxon>Neopterygii</taxon>
        <taxon>Teleostei</taxon>
        <taxon>Neoteleostei</taxon>
        <taxon>Acanthomorphata</taxon>
        <taxon>Anabantaria</taxon>
        <taxon>Anabantiformes</taxon>
        <taxon>Anabantoidei</taxon>
        <taxon>Osphronemidae</taxon>
        <taxon>Betta</taxon>
    </lineage>
</organism>
<dbReference type="InterPro" id="IPR016187">
    <property type="entry name" value="CTDL_fold"/>
</dbReference>
<dbReference type="PANTHER" id="PTHR47218:SF2">
    <property type="entry name" value="C-TYPE LECTIN DOMAIN-CONTAINING PROTEIN"/>
    <property type="match status" value="1"/>
</dbReference>
<evidence type="ECO:0000313" key="8">
    <source>
        <dbReference type="RefSeq" id="XP_028984013.1"/>
    </source>
</evidence>
<evidence type="ECO:0000256" key="4">
    <source>
        <dbReference type="SAM" id="Coils"/>
    </source>
</evidence>
<dbReference type="GO" id="GO:0071226">
    <property type="term" value="P:cellular response to molecule of fungal origin"/>
    <property type="evidence" value="ECO:0007669"/>
    <property type="project" value="InterPro"/>
</dbReference>
<evidence type="ECO:0000259" key="6">
    <source>
        <dbReference type="PROSITE" id="PS50041"/>
    </source>
</evidence>
<feature type="transmembrane region" description="Helical" evidence="5">
    <location>
        <begin position="57"/>
        <end position="82"/>
    </location>
</feature>
<dbReference type="InterPro" id="IPR033992">
    <property type="entry name" value="NKR-like_CTLD"/>
</dbReference>
<dbReference type="PROSITE" id="PS50041">
    <property type="entry name" value="C_TYPE_LECTIN_2"/>
    <property type="match status" value="1"/>
</dbReference>
<dbReference type="KEGG" id="bspl:114842560"/>
<feature type="domain" description="C-type lectin" evidence="6">
    <location>
        <begin position="145"/>
        <end position="264"/>
    </location>
</feature>
<proteinExistence type="predicted"/>
<evidence type="ECO:0000256" key="1">
    <source>
        <dbReference type="ARBA" id="ARBA00004167"/>
    </source>
</evidence>
<dbReference type="PANTHER" id="PTHR47218">
    <property type="entry name" value="C-TYPE LECTIN DOMAIN FAMILY 7 MEMBER A"/>
    <property type="match status" value="1"/>
</dbReference>